<reference evidence="1" key="1">
    <citation type="submission" date="2014-11" db="EMBL/GenBank/DDBJ databases">
        <authorList>
            <person name="Amaro Gonzalez C."/>
        </authorList>
    </citation>
    <scope>NUCLEOTIDE SEQUENCE</scope>
</reference>
<dbReference type="AlphaFoldDB" id="A0A0E9TUS1"/>
<proteinExistence type="predicted"/>
<accession>A0A0E9TUS1</accession>
<organism evidence="1">
    <name type="scientific">Anguilla anguilla</name>
    <name type="common">European freshwater eel</name>
    <name type="synonym">Muraena anguilla</name>
    <dbReference type="NCBI Taxonomy" id="7936"/>
    <lineage>
        <taxon>Eukaryota</taxon>
        <taxon>Metazoa</taxon>
        <taxon>Chordata</taxon>
        <taxon>Craniata</taxon>
        <taxon>Vertebrata</taxon>
        <taxon>Euteleostomi</taxon>
        <taxon>Actinopterygii</taxon>
        <taxon>Neopterygii</taxon>
        <taxon>Teleostei</taxon>
        <taxon>Anguilliformes</taxon>
        <taxon>Anguillidae</taxon>
        <taxon>Anguilla</taxon>
    </lineage>
</organism>
<sequence length="16" mass="1639">MSVSSHCKASRSSGNT</sequence>
<name>A0A0E9TUS1_ANGAN</name>
<protein>
    <submittedName>
        <fullName evidence="1">Uncharacterized protein</fullName>
    </submittedName>
</protein>
<evidence type="ECO:0000313" key="1">
    <source>
        <dbReference type="EMBL" id="JAH56670.1"/>
    </source>
</evidence>
<dbReference type="EMBL" id="GBXM01051907">
    <property type="protein sequence ID" value="JAH56670.1"/>
    <property type="molecule type" value="Transcribed_RNA"/>
</dbReference>
<reference evidence="1" key="2">
    <citation type="journal article" date="2015" name="Fish Shellfish Immunol.">
        <title>Early steps in the European eel (Anguilla anguilla)-Vibrio vulnificus interaction in the gills: Role of the RtxA13 toxin.</title>
        <authorList>
            <person name="Callol A."/>
            <person name="Pajuelo D."/>
            <person name="Ebbesson L."/>
            <person name="Teles M."/>
            <person name="MacKenzie S."/>
            <person name="Amaro C."/>
        </authorList>
    </citation>
    <scope>NUCLEOTIDE SEQUENCE</scope>
</reference>